<dbReference type="GO" id="GO:0000271">
    <property type="term" value="P:polysaccharide biosynthetic process"/>
    <property type="evidence" value="ECO:0007669"/>
    <property type="project" value="TreeGrafter"/>
</dbReference>
<evidence type="ECO:0000313" key="2">
    <source>
        <dbReference type="EMBL" id="SVE52929.1"/>
    </source>
</evidence>
<evidence type="ECO:0000256" key="1">
    <source>
        <dbReference type="ARBA" id="ARBA00022898"/>
    </source>
</evidence>
<dbReference type="Gene3D" id="3.40.640.10">
    <property type="entry name" value="Type I PLP-dependent aspartate aminotransferase-like (Major domain)"/>
    <property type="match status" value="1"/>
</dbReference>
<dbReference type="SUPFAM" id="SSF53383">
    <property type="entry name" value="PLP-dependent transferases"/>
    <property type="match status" value="1"/>
</dbReference>
<keyword evidence="1" id="KW-0663">Pyridoxal phosphate</keyword>
<sequence length="118" mass="12504">VKAPYSYLPQQFAKPDAILEDIRGLLEHGWYTFGPELDQFEQTFAETVGTRFALGVGSGTDALFLSLKAEDIGPGDEVITATNTFIATVGAIAATGATPVFVDAADDYTLDVSQIEAA</sequence>
<reference evidence="2" key="1">
    <citation type="submission" date="2018-05" db="EMBL/GenBank/DDBJ databases">
        <authorList>
            <person name="Lanie J.A."/>
            <person name="Ng W.-L."/>
            <person name="Kazmierczak K.M."/>
            <person name="Andrzejewski T.M."/>
            <person name="Davidsen T.M."/>
            <person name="Wayne K.J."/>
            <person name="Tettelin H."/>
            <person name="Glass J.I."/>
            <person name="Rusch D."/>
            <person name="Podicherti R."/>
            <person name="Tsui H.-C.T."/>
            <person name="Winkler M.E."/>
        </authorList>
    </citation>
    <scope>NUCLEOTIDE SEQUENCE</scope>
</reference>
<dbReference type="PANTHER" id="PTHR30244">
    <property type="entry name" value="TRANSAMINASE"/>
    <property type="match status" value="1"/>
</dbReference>
<evidence type="ECO:0008006" key="3">
    <source>
        <dbReference type="Google" id="ProtNLM"/>
    </source>
</evidence>
<dbReference type="GO" id="GO:0030170">
    <property type="term" value="F:pyridoxal phosphate binding"/>
    <property type="evidence" value="ECO:0007669"/>
    <property type="project" value="TreeGrafter"/>
</dbReference>
<accession>A0A383E8H1</accession>
<gene>
    <name evidence="2" type="ORF">METZ01_LOCUS505783</name>
</gene>
<dbReference type="InterPro" id="IPR000653">
    <property type="entry name" value="DegT/StrS_aminotransferase"/>
</dbReference>
<name>A0A383E8H1_9ZZZZ</name>
<dbReference type="InterPro" id="IPR015421">
    <property type="entry name" value="PyrdxlP-dep_Trfase_major"/>
</dbReference>
<dbReference type="InterPro" id="IPR015424">
    <property type="entry name" value="PyrdxlP-dep_Trfase"/>
</dbReference>
<dbReference type="AlphaFoldDB" id="A0A383E8H1"/>
<dbReference type="Pfam" id="PF01041">
    <property type="entry name" value="DegT_DnrJ_EryC1"/>
    <property type="match status" value="1"/>
</dbReference>
<proteinExistence type="predicted"/>
<dbReference type="PANTHER" id="PTHR30244:SF36">
    <property type="entry name" value="3-OXO-GLUCOSE-6-PHOSPHATE:GLUTAMATE AMINOTRANSFERASE"/>
    <property type="match status" value="1"/>
</dbReference>
<organism evidence="2">
    <name type="scientific">marine metagenome</name>
    <dbReference type="NCBI Taxonomy" id="408172"/>
    <lineage>
        <taxon>unclassified sequences</taxon>
        <taxon>metagenomes</taxon>
        <taxon>ecological metagenomes</taxon>
    </lineage>
</organism>
<feature type="non-terminal residue" evidence="2">
    <location>
        <position position="1"/>
    </location>
</feature>
<protein>
    <recommendedName>
        <fullName evidence="3">DegT/DnrJ/EryC1/StrS aminotransferase family protein</fullName>
    </recommendedName>
</protein>
<dbReference type="GO" id="GO:0008483">
    <property type="term" value="F:transaminase activity"/>
    <property type="evidence" value="ECO:0007669"/>
    <property type="project" value="TreeGrafter"/>
</dbReference>
<dbReference type="EMBL" id="UINC01223645">
    <property type="protein sequence ID" value="SVE52929.1"/>
    <property type="molecule type" value="Genomic_DNA"/>
</dbReference>
<feature type="non-terminal residue" evidence="2">
    <location>
        <position position="118"/>
    </location>
</feature>